<protein>
    <submittedName>
        <fullName evidence="1">Uncharacterized protein</fullName>
    </submittedName>
</protein>
<name>A0AAV0NB44_9ROSI</name>
<comment type="caution">
    <text evidence="1">The sequence shown here is derived from an EMBL/GenBank/DDBJ whole genome shotgun (WGS) entry which is preliminary data.</text>
</comment>
<organism evidence="1 2">
    <name type="scientific">Linum tenue</name>
    <dbReference type="NCBI Taxonomy" id="586396"/>
    <lineage>
        <taxon>Eukaryota</taxon>
        <taxon>Viridiplantae</taxon>
        <taxon>Streptophyta</taxon>
        <taxon>Embryophyta</taxon>
        <taxon>Tracheophyta</taxon>
        <taxon>Spermatophyta</taxon>
        <taxon>Magnoliopsida</taxon>
        <taxon>eudicotyledons</taxon>
        <taxon>Gunneridae</taxon>
        <taxon>Pentapetalae</taxon>
        <taxon>rosids</taxon>
        <taxon>fabids</taxon>
        <taxon>Malpighiales</taxon>
        <taxon>Linaceae</taxon>
        <taxon>Linum</taxon>
    </lineage>
</organism>
<dbReference type="AlphaFoldDB" id="A0AAV0NB44"/>
<evidence type="ECO:0000313" key="2">
    <source>
        <dbReference type="Proteomes" id="UP001154282"/>
    </source>
</evidence>
<dbReference type="EMBL" id="CAMGYJ010000008">
    <property type="protein sequence ID" value="CAI0455663.1"/>
    <property type="molecule type" value="Genomic_DNA"/>
</dbReference>
<keyword evidence="2" id="KW-1185">Reference proteome</keyword>
<dbReference type="Proteomes" id="UP001154282">
    <property type="component" value="Unassembled WGS sequence"/>
</dbReference>
<sequence>MKCNICSRVEEALSVLEGRKNDMISSLGMFICQTWTKSNCWSTSMLTWICMIKRVMMKGVTHGACDYLITSVCIEALKSILHHVVRNARDK</sequence>
<proteinExistence type="predicted"/>
<evidence type="ECO:0000313" key="1">
    <source>
        <dbReference type="EMBL" id="CAI0455663.1"/>
    </source>
</evidence>
<accession>A0AAV0NB44</accession>
<reference evidence="1" key="1">
    <citation type="submission" date="2022-08" db="EMBL/GenBank/DDBJ databases">
        <authorList>
            <person name="Gutierrez-Valencia J."/>
        </authorList>
    </citation>
    <scope>NUCLEOTIDE SEQUENCE</scope>
</reference>
<gene>
    <name evidence="1" type="ORF">LITE_LOCUS32445</name>
</gene>